<dbReference type="PANTHER" id="PTHR36918">
    <property type="match status" value="1"/>
</dbReference>
<keyword evidence="8" id="KW-1185">Reference proteome</keyword>
<reference evidence="7" key="1">
    <citation type="journal article" date="2014" name="Int. J. Syst. Evol. Microbiol.">
        <title>Complete genome sequence of Corynebacterium casei LMG S-19264T (=DSM 44701T), isolated from a smear-ripened cheese.</title>
        <authorList>
            <consortium name="US DOE Joint Genome Institute (JGI-PGF)"/>
            <person name="Walter F."/>
            <person name="Albersmeier A."/>
            <person name="Kalinowski J."/>
            <person name="Ruckert C."/>
        </authorList>
    </citation>
    <scope>NUCLEOTIDE SEQUENCE</scope>
    <source>
        <strain evidence="7">CGMCC 1.12921</strain>
    </source>
</reference>
<dbReference type="HAMAP" id="MF_00821">
    <property type="entry name" value="SecB"/>
    <property type="match status" value="1"/>
</dbReference>
<reference evidence="7" key="2">
    <citation type="submission" date="2020-09" db="EMBL/GenBank/DDBJ databases">
        <authorList>
            <person name="Sun Q."/>
            <person name="Zhou Y."/>
        </authorList>
    </citation>
    <scope>NUCLEOTIDE SEQUENCE</scope>
    <source>
        <strain evidence="7">CGMCC 1.12921</strain>
    </source>
</reference>
<dbReference type="SUPFAM" id="SSF54611">
    <property type="entry name" value="SecB-like"/>
    <property type="match status" value="1"/>
</dbReference>
<keyword evidence="4 6" id="KW-0811">Translocation</keyword>
<dbReference type="RefSeq" id="WP_188158151.1">
    <property type="nucleotide sequence ID" value="NZ_BMGH01000001.1"/>
</dbReference>
<comment type="subcellular location">
    <subcellularLocation>
        <location evidence="6">Cytoplasm</location>
    </subcellularLocation>
</comment>
<evidence type="ECO:0000256" key="6">
    <source>
        <dbReference type="HAMAP-Rule" id="MF_00821"/>
    </source>
</evidence>
<evidence type="ECO:0000313" key="7">
    <source>
        <dbReference type="EMBL" id="GGD14739.1"/>
    </source>
</evidence>
<dbReference type="GO" id="GO:0015031">
    <property type="term" value="P:protein transport"/>
    <property type="evidence" value="ECO:0007669"/>
    <property type="project" value="UniProtKB-UniRule"/>
</dbReference>
<comment type="subunit">
    <text evidence="6">Homotetramer, a dimer of dimers. One homotetramer interacts with 1 SecA dimer.</text>
</comment>
<dbReference type="PRINTS" id="PR01594">
    <property type="entry name" value="SECBCHAPRONE"/>
</dbReference>
<comment type="caution">
    <text evidence="7">The sequence shown here is derived from an EMBL/GenBank/DDBJ whole genome shotgun (WGS) entry which is preliminary data.</text>
</comment>
<comment type="function">
    <text evidence="6">One of the proteins required for the normal export of preproteins out of the cell cytoplasm. It is a molecular chaperone that binds to a subset of precursor proteins, maintaining them in a translocation-competent state. It also specifically binds to its receptor SecA.</text>
</comment>
<evidence type="ECO:0000256" key="5">
    <source>
        <dbReference type="ARBA" id="ARBA00023186"/>
    </source>
</evidence>
<dbReference type="GO" id="GO:0051082">
    <property type="term" value="F:unfolded protein binding"/>
    <property type="evidence" value="ECO:0007669"/>
    <property type="project" value="InterPro"/>
</dbReference>
<comment type="similarity">
    <text evidence="1 6">Belongs to the SecB family.</text>
</comment>
<evidence type="ECO:0000256" key="4">
    <source>
        <dbReference type="ARBA" id="ARBA00023010"/>
    </source>
</evidence>
<dbReference type="InterPro" id="IPR035958">
    <property type="entry name" value="SecB-like_sf"/>
</dbReference>
<accession>A0A8J2V3N0</accession>
<keyword evidence="3 6" id="KW-0653">Protein transport</keyword>
<dbReference type="Pfam" id="PF02556">
    <property type="entry name" value="SecB"/>
    <property type="match status" value="1"/>
</dbReference>
<protein>
    <recommendedName>
        <fullName evidence="6">Protein-export protein SecB</fullName>
    </recommendedName>
</protein>
<proteinExistence type="inferred from homology"/>
<dbReference type="NCBIfam" id="NF004392">
    <property type="entry name" value="PRK05751.1-3"/>
    <property type="match status" value="1"/>
</dbReference>
<gene>
    <name evidence="6 7" type="primary">secB</name>
    <name evidence="7" type="ORF">GCM10011342_24390</name>
</gene>
<dbReference type="NCBIfam" id="TIGR00809">
    <property type="entry name" value="secB"/>
    <property type="match status" value="1"/>
</dbReference>
<dbReference type="InterPro" id="IPR003708">
    <property type="entry name" value="SecB"/>
</dbReference>
<dbReference type="GO" id="GO:0051262">
    <property type="term" value="P:protein tetramerization"/>
    <property type="evidence" value="ECO:0007669"/>
    <property type="project" value="InterPro"/>
</dbReference>
<keyword evidence="5 6" id="KW-0143">Chaperone</keyword>
<dbReference type="Proteomes" id="UP000613582">
    <property type="component" value="Unassembled WGS sequence"/>
</dbReference>
<organism evidence="7 8">
    <name type="scientific">Aquisalinus flavus</name>
    <dbReference type="NCBI Taxonomy" id="1526572"/>
    <lineage>
        <taxon>Bacteria</taxon>
        <taxon>Pseudomonadati</taxon>
        <taxon>Pseudomonadota</taxon>
        <taxon>Alphaproteobacteria</taxon>
        <taxon>Parvularculales</taxon>
        <taxon>Parvularculaceae</taxon>
        <taxon>Aquisalinus</taxon>
    </lineage>
</organism>
<keyword evidence="2 6" id="KW-0813">Transport</keyword>
<name>A0A8J2V3N0_9PROT</name>
<keyword evidence="6" id="KW-0963">Cytoplasm</keyword>
<sequence length="186" mass="20179">MSETNNIGLGEGQTGDQPKGAVMRVASQYVKDLSFENPNAPISMQQAQEKPEIQLEVNLGARPMGADFPMGKDFYEVEMSISARASNRETKDLLYVVETNYAGLFLIQNIPEHSMGAALLVEAPRLLFPFARQVIAESVRGGGFTPLMLEPLDFAGMYRAQLEQRASQLKAAGQNSDGSEPPAGQA</sequence>
<evidence type="ECO:0000313" key="8">
    <source>
        <dbReference type="Proteomes" id="UP000613582"/>
    </source>
</evidence>
<dbReference type="AlphaFoldDB" id="A0A8J2V3N0"/>
<dbReference type="PANTHER" id="PTHR36918:SF1">
    <property type="entry name" value="PROTEIN-EXPORT PROTEIN SECB"/>
    <property type="match status" value="1"/>
</dbReference>
<dbReference type="GO" id="GO:0006457">
    <property type="term" value="P:protein folding"/>
    <property type="evidence" value="ECO:0007669"/>
    <property type="project" value="UniProtKB-UniRule"/>
</dbReference>
<evidence type="ECO:0000256" key="2">
    <source>
        <dbReference type="ARBA" id="ARBA00022448"/>
    </source>
</evidence>
<dbReference type="Gene3D" id="3.10.420.10">
    <property type="entry name" value="SecB-like"/>
    <property type="match status" value="1"/>
</dbReference>
<dbReference type="GO" id="GO:0005737">
    <property type="term" value="C:cytoplasm"/>
    <property type="evidence" value="ECO:0007669"/>
    <property type="project" value="UniProtKB-SubCell"/>
</dbReference>
<dbReference type="EMBL" id="BMGH01000001">
    <property type="protein sequence ID" value="GGD14739.1"/>
    <property type="molecule type" value="Genomic_DNA"/>
</dbReference>
<evidence type="ECO:0000256" key="1">
    <source>
        <dbReference type="ARBA" id="ARBA00009990"/>
    </source>
</evidence>
<evidence type="ECO:0000256" key="3">
    <source>
        <dbReference type="ARBA" id="ARBA00022927"/>
    </source>
</evidence>